<comment type="caution">
    <text evidence="1">The sequence shown here is derived from an EMBL/GenBank/DDBJ whole genome shotgun (WGS) entry which is preliminary data.</text>
</comment>
<keyword evidence="2" id="KW-1185">Reference proteome</keyword>
<evidence type="ECO:0000313" key="1">
    <source>
        <dbReference type="EMBL" id="CDR34667.1"/>
    </source>
</evidence>
<evidence type="ECO:0000313" key="2">
    <source>
        <dbReference type="Proteomes" id="UP000031552"/>
    </source>
</evidence>
<accession>A0A090CZS9</accession>
<reference evidence="1" key="1">
    <citation type="submission" date="2013-12" db="EMBL/GenBank/DDBJ databases">
        <authorList>
            <person name="Linke B."/>
        </authorList>
    </citation>
    <scope>NUCLEOTIDE SEQUENCE [LARGE SCALE GENOMIC DNA]</scope>
    <source>
        <strain evidence="1">CRIB-18</strain>
    </source>
</reference>
<gene>
    <name evidence="1" type="ORF">CSEC_1859</name>
</gene>
<dbReference type="Proteomes" id="UP000031552">
    <property type="component" value="Unassembled WGS sequence"/>
</dbReference>
<name>A0A090CZS9_9BACT</name>
<dbReference type="AlphaFoldDB" id="A0A090CZS9"/>
<organism evidence="1 2">
    <name type="scientific">Candidatus Criblamydia sequanensis CRIB-18</name>
    <dbReference type="NCBI Taxonomy" id="1437425"/>
    <lineage>
        <taxon>Bacteria</taxon>
        <taxon>Pseudomonadati</taxon>
        <taxon>Chlamydiota</taxon>
        <taxon>Chlamydiia</taxon>
        <taxon>Parachlamydiales</taxon>
        <taxon>Candidatus Criblamydiaceae</taxon>
        <taxon>Candidatus Criblamydia</taxon>
    </lineage>
</organism>
<protein>
    <submittedName>
        <fullName evidence="1">Uncharacterized protein</fullName>
    </submittedName>
</protein>
<dbReference type="EMBL" id="CCEJ010000009">
    <property type="protein sequence ID" value="CDR34667.1"/>
    <property type="molecule type" value="Genomic_DNA"/>
</dbReference>
<reference evidence="1" key="2">
    <citation type="submission" date="2014-09" db="EMBL/GenBank/DDBJ databases">
        <title>Criblamydia sequanensis harbors a mega-plasmid encoding arsenite resistance.</title>
        <authorList>
            <person name="Bertelli C."/>
            <person name="Goesmann A."/>
            <person name="Greub G."/>
        </authorList>
    </citation>
    <scope>NUCLEOTIDE SEQUENCE [LARGE SCALE GENOMIC DNA]</scope>
    <source>
        <strain evidence="1">CRIB-18</strain>
    </source>
</reference>
<proteinExistence type="predicted"/>
<sequence length="86" mass="9967">MGKSYFNMKINNHLKELFEEPEIKTALTKLVLQAKKDEVHALAIKKLTVPNKMDEPKRKTLKERILGTFLGRLILNPFGYLEINVD</sequence>